<dbReference type="GeneID" id="13886704"/>
<keyword evidence="4" id="KW-0159">Chromosome partition</keyword>
<evidence type="ECO:0000313" key="6">
    <source>
        <dbReference type="EMBL" id="CCF60515.1"/>
    </source>
</evidence>
<dbReference type="KEGG" id="kaf:KAFR_0K01610"/>
<dbReference type="GO" id="GO:0044732">
    <property type="term" value="C:mitotic spindle pole body"/>
    <property type="evidence" value="ECO:0007669"/>
    <property type="project" value="TreeGrafter"/>
</dbReference>
<name>H2B1L5_KAZAF</name>
<evidence type="ECO:0000256" key="3">
    <source>
        <dbReference type="ARBA" id="ARBA00022801"/>
    </source>
</evidence>
<dbReference type="GO" id="GO:1990520">
    <property type="term" value="C:separase-securin complex"/>
    <property type="evidence" value="ECO:0007669"/>
    <property type="project" value="EnsemblFungi"/>
</dbReference>
<reference evidence="6 7" key="1">
    <citation type="journal article" date="2011" name="Proc. Natl. Acad. Sci. U.S.A.">
        <title>Evolutionary erosion of yeast sex chromosomes by mating-type switching accidents.</title>
        <authorList>
            <person name="Gordon J.L."/>
            <person name="Armisen D."/>
            <person name="Proux-Wera E."/>
            <person name="Oheigeartaigh S.S."/>
            <person name="Byrne K.P."/>
            <person name="Wolfe K.H."/>
        </authorList>
    </citation>
    <scope>NUCLEOTIDE SEQUENCE [LARGE SCALE GENOMIC DNA]</scope>
    <source>
        <strain evidence="7">ATCC 22294 / BCRC 22015 / CBS 2517 / CECT 1963 / NBRC 1671 / NRRL Y-8276</strain>
    </source>
</reference>
<dbReference type="STRING" id="1071382.H2B1L5"/>
<proteinExistence type="predicted"/>
<keyword evidence="3" id="KW-0378">Hydrolase</keyword>
<dbReference type="RefSeq" id="XP_003959650.1">
    <property type="nucleotide sequence ID" value="XM_003959601.1"/>
</dbReference>
<dbReference type="InterPro" id="IPR030397">
    <property type="entry name" value="SEPARIN_core_dom"/>
</dbReference>
<dbReference type="PANTHER" id="PTHR12792:SF0">
    <property type="entry name" value="SEPARIN"/>
    <property type="match status" value="1"/>
</dbReference>
<dbReference type="MEROPS" id="C50.001"/>
<evidence type="ECO:0000313" key="7">
    <source>
        <dbReference type="Proteomes" id="UP000005220"/>
    </source>
</evidence>
<dbReference type="GO" id="GO:0006508">
    <property type="term" value="P:proteolysis"/>
    <property type="evidence" value="ECO:0007669"/>
    <property type="project" value="InterPro"/>
</dbReference>
<organism evidence="6 7">
    <name type="scientific">Kazachstania africana (strain ATCC 22294 / BCRC 22015 / CBS 2517 / CECT 1963 / NBRC 1671 / NRRL Y-8276)</name>
    <name type="common">Yeast</name>
    <name type="synonym">Kluyveromyces africanus</name>
    <dbReference type="NCBI Taxonomy" id="1071382"/>
    <lineage>
        <taxon>Eukaryota</taxon>
        <taxon>Fungi</taxon>
        <taxon>Dikarya</taxon>
        <taxon>Ascomycota</taxon>
        <taxon>Saccharomycotina</taxon>
        <taxon>Saccharomycetes</taxon>
        <taxon>Saccharomycetales</taxon>
        <taxon>Saccharomycetaceae</taxon>
        <taxon>Kazachstania</taxon>
    </lineage>
</organism>
<dbReference type="eggNOG" id="KOG1849">
    <property type="taxonomic scope" value="Eukaryota"/>
</dbReference>
<dbReference type="Proteomes" id="UP000005220">
    <property type="component" value="Chromosome 11"/>
</dbReference>
<dbReference type="GO" id="GO:0005634">
    <property type="term" value="C:nucleus"/>
    <property type="evidence" value="ECO:0007669"/>
    <property type="project" value="EnsemblFungi"/>
</dbReference>
<comment type="catalytic activity">
    <reaction evidence="1">
        <text>All bonds known to be hydrolyzed by this endopeptidase have arginine in P1 and an acidic residue in P4. P6 is often occupied by an acidic residue or by a hydroxy-amino-acid residue, the phosphorylation of which enhances cleavage.</text>
        <dbReference type="EC" id="3.4.22.49"/>
    </reaction>
</comment>
<dbReference type="GO" id="GO:0005737">
    <property type="term" value="C:cytoplasm"/>
    <property type="evidence" value="ECO:0007669"/>
    <property type="project" value="EnsemblFungi"/>
</dbReference>
<dbReference type="GO" id="GO:0004197">
    <property type="term" value="F:cysteine-type endopeptidase activity"/>
    <property type="evidence" value="ECO:0007669"/>
    <property type="project" value="EnsemblFungi"/>
</dbReference>
<dbReference type="InParanoid" id="H2B1L5"/>
<feature type="domain" description="Peptidase C50" evidence="5">
    <location>
        <begin position="1431"/>
        <end position="1530"/>
    </location>
</feature>
<dbReference type="EMBL" id="HE650831">
    <property type="protein sequence ID" value="CCF60515.1"/>
    <property type="molecule type" value="Genomic_DNA"/>
</dbReference>
<dbReference type="GO" id="GO:0032888">
    <property type="term" value="P:regulation of mitotic spindle elongation"/>
    <property type="evidence" value="ECO:0007669"/>
    <property type="project" value="EnsemblFungi"/>
</dbReference>
<evidence type="ECO:0000259" key="5">
    <source>
        <dbReference type="PROSITE" id="PS51700"/>
    </source>
</evidence>
<evidence type="ECO:0000256" key="1">
    <source>
        <dbReference type="ARBA" id="ARBA00000451"/>
    </source>
</evidence>
<dbReference type="GO" id="GO:0007135">
    <property type="term" value="P:meiosis II"/>
    <property type="evidence" value="ECO:0007669"/>
    <property type="project" value="EnsemblFungi"/>
</dbReference>
<dbReference type="GO" id="GO:0051307">
    <property type="term" value="P:meiotic chromosome separation"/>
    <property type="evidence" value="ECO:0007669"/>
    <property type="project" value="TreeGrafter"/>
</dbReference>
<dbReference type="PANTHER" id="PTHR12792">
    <property type="entry name" value="EXTRA SPINDLE POLES 1-RELATED"/>
    <property type="match status" value="1"/>
</dbReference>
<dbReference type="GO" id="GO:0031536">
    <property type="term" value="P:positive regulation of exit from mitosis"/>
    <property type="evidence" value="ECO:0007669"/>
    <property type="project" value="EnsemblFungi"/>
</dbReference>
<accession>H2B1L5</accession>
<dbReference type="HOGENOM" id="CLU_243454_0_0_1"/>
<sequence length="1617" mass="186267">MAKPEDPLKEVTLNTPVRKITLPLENYSLANSMTRGKENSLNIKNNVGFLEAYELSQGSVSEFMKLAVYGRTQMNQLHESIANLYNLLIRTHSHQHIRTLVKQHLAVIAKLLTQGQINEAIFEMLLLYNETNPFKVKNLHDILLSDLTYCNKYYLSTLKVMALQAIIKGKQAFQYQETVLYLFSNDDRYLLKDPKVKIPLLVKLLLNFFTISPKYKMLFGMKFLQYIAQYELDFSVYIKNIELLDFEKQLKKFMSEDKLLMKFLNSYYIHYSRYNQSMTKIMLTDLTNLQAIDSKRPTMNFSDMEAILSSASPLSYSDMDILISHAQKMLESPSTDGESIAHKMQLLDNLWTRIRSENFKSTKWYLRLFDKVLAFVNSNMKKILDNTTPALHLLDNLSEYCIQYEQFKRMSNVVNVIFNFAVISKNSILLSSAAKLEMISFIMNTEKQSFGYVISRFEKLLSATSSTKLKIELFNFIYNIHIFSHFDTFADIFEYCQKISIRCFPKLNLQEYIEFQQCSEVMLSLVYANSSTIGIPTEQWFTISNMLFSSINGNLSVDMGKLNTKLDKRHFLYRYEVLIKTSYLLNLEMSKHITINLSQLTKLYVHKWVHNVSNLNERISLFEIEFLKSLLQYLSFNNFNKIIIDLVGNLQLNQRYYKHIILLAERYLLEAVINLQMTDHVRSIEEGLNQSPIDLKEAKIETLIIYSEMVARIVTWKNDTSNFEKLFIQDLPILRKDLYDIANSTNMSTSLYVKVLLFNINLFIASCKLHMSDYNVLAATIEGKRALKVALSLLKKQHQFSQGSRLALIKSLMAAYETLIGIYIKIGLSKDADFYAKELSRIVADLGEPSIVYNCLHFLYEYYCLTEQDSLKSITLEKANKAFDYIDGEHDIQSLTKYLYDNGEHEKLQQSLNLFFGKDNECSLLPKLWMLKLGRTIEAQLYPEEYSSFNSINHVDKSFKHVLNQIDIDPFFKDVFDSALAIPSIKNVPVAIVPKNVLSLVVGEGSGSNVTDSPRSSNMTPKSKHMRQIFDRVAAINNLRIMKTTVESLNIDYLNNHEVKKVSSLYSLTSNLFSAITLNESKTNNGLVNNFYLSDLPKSMPLYFDKTIVKTNKNVYEKLDLLSFASFQDNVTAERNDVLSAQEKILNSTHSFNVISIDICPVTGNLLLSKIDTVKKRRILLNIPLNGSNARDLDSLHLSFKEARKELQNIIDESDKTTSAEVTSKITTSDARKAWWRKRYDLDKRLQNLLEKVEATWFNGFRGFFSHDLIDEDAFEDFKKSFYNVLHQTLPSRKQFGGPLTFTHIEDWIIELFLKINPQDQDFITMMEDLIYFVLDTLRFHGEENAYDEIDLSVLHVQLEEHIKRYHSRVKRRTQISHTFLIVSSTCHLFPWETLSFMKDISVTRVPSVRCLQKLLEAHASDSFPLNVPLSSNISMVLNPHGDLKRTESSFKELFEKTAETLPGSKLIMNKRPTEEELVSMLTESNLFIYVGHNGGEQYIRSKEIKKLNSVSASFLLGCSSASMKYYGKLEPTGTVYSHLLGGSPLVLGNLWDVTDKDIDKFSQNVFEKIGFVKNIEGEVSGYKTLSEAVTESRDTCHLKFLNGAAPVVYGLPARFV</sequence>
<dbReference type="InterPro" id="IPR005314">
    <property type="entry name" value="Peptidase_C50"/>
</dbReference>
<dbReference type="PROSITE" id="PS51700">
    <property type="entry name" value="SEPARIN"/>
    <property type="match status" value="1"/>
</dbReference>
<evidence type="ECO:0000256" key="2">
    <source>
        <dbReference type="ARBA" id="ARBA00012489"/>
    </source>
</evidence>
<dbReference type="GO" id="GO:1902104">
    <property type="term" value="P:positive regulation of metaphase/anaphase transition of meiotic cell cycle"/>
    <property type="evidence" value="ECO:0007669"/>
    <property type="project" value="EnsemblFungi"/>
</dbReference>
<dbReference type="FunCoup" id="H2B1L5">
    <property type="interactions" value="332"/>
</dbReference>
<dbReference type="GO" id="GO:0006915">
    <property type="term" value="P:apoptotic process"/>
    <property type="evidence" value="ECO:0007669"/>
    <property type="project" value="EnsemblFungi"/>
</dbReference>
<keyword evidence="7" id="KW-1185">Reference proteome</keyword>
<gene>
    <name evidence="6" type="primary">KAFR0K01610</name>
    <name evidence="6" type="ORF">KAFR_0K01610</name>
</gene>
<dbReference type="OrthoDB" id="10255632at2759"/>
<dbReference type="GO" id="GO:1904750">
    <property type="term" value="P:negative regulation of protein localization to nucleolus"/>
    <property type="evidence" value="ECO:0007669"/>
    <property type="project" value="EnsemblFungi"/>
</dbReference>
<evidence type="ECO:0000256" key="4">
    <source>
        <dbReference type="ARBA" id="ARBA00022829"/>
    </source>
</evidence>
<protein>
    <recommendedName>
        <fullName evidence="2">separase</fullName>
        <ecNumber evidence="2">3.4.22.49</ecNumber>
    </recommendedName>
</protein>
<dbReference type="Pfam" id="PF03568">
    <property type="entry name" value="Separin_C"/>
    <property type="match status" value="1"/>
</dbReference>
<dbReference type="GO" id="GO:0000070">
    <property type="term" value="P:mitotic sister chromatid segregation"/>
    <property type="evidence" value="ECO:0007669"/>
    <property type="project" value="EnsemblFungi"/>
</dbReference>
<dbReference type="EC" id="3.4.22.49" evidence="2"/>
<dbReference type="GO" id="GO:0072686">
    <property type="term" value="C:mitotic spindle"/>
    <property type="evidence" value="ECO:0007669"/>
    <property type="project" value="TreeGrafter"/>
</dbReference>